<reference evidence="1 2" key="1">
    <citation type="submission" date="2023-05" db="EMBL/GenBank/DDBJ databases">
        <title>Lithophilousrod everest ZFBP1038 complete genpme.</title>
        <authorList>
            <person name="Tian M."/>
        </authorList>
    </citation>
    <scope>NUCLEOTIDE SEQUENCE [LARGE SCALE GENOMIC DNA]</scope>
    <source>
        <strain evidence="1 2">ZFBP1038</strain>
    </source>
</reference>
<organism evidence="1 2">
    <name type="scientific">Saxibacter everestensis</name>
    <dbReference type="NCBI Taxonomy" id="2909229"/>
    <lineage>
        <taxon>Bacteria</taxon>
        <taxon>Bacillati</taxon>
        <taxon>Actinomycetota</taxon>
        <taxon>Actinomycetes</taxon>
        <taxon>Micrococcales</taxon>
        <taxon>Brevibacteriaceae</taxon>
        <taxon>Saxibacter</taxon>
    </lineage>
</organism>
<dbReference type="RefSeq" id="WP_349640506.1">
    <property type="nucleotide sequence ID" value="NZ_CP090958.1"/>
</dbReference>
<dbReference type="Pfam" id="PF14539">
    <property type="entry name" value="DUF4442"/>
    <property type="match status" value="1"/>
</dbReference>
<dbReference type="InterPro" id="IPR027961">
    <property type="entry name" value="DUF4442"/>
</dbReference>
<proteinExistence type="predicted"/>
<name>A0ABY8QXR0_9MICO</name>
<sequence length="157" mass="17805">MQISSRRLKRLMNVWPPFIGAGIRVQSISDDFTSALVRMRLTKLNRNYVGTHFGGSLSAMTDPFFMMLALQQFGRDYVVWDKAAEIEFVAPGRSTVYAHFELPASAVNEIRQATEDGSKALPWFDVDITAEDGSMIARVRRQLYVRRKPARVGQSVF</sequence>
<accession>A0ABY8QXR0</accession>
<dbReference type="SUPFAM" id="SSF54637">
    <property type="entry name" value="Thioesterase/thiol ester dehydrase-isomerase"/>
    <property type="match status" value="1"/>
</dbReference>
<dbReference type="InterPro" id="IPR029069">
    <property type="entry name" value="HotDog_dom_sf"/>
</dbReference>
<evidence type="ECO:0000313" key="2">
    <source>
        <dbReference type="Proteomes" id="UP001209083"/>
    </source>
</evidence>
<gene>
    <name evidence="1" type="ORF">LWF01_07975</name>
</gene>
<dbReference type="EMBL" id="CP090958">
    <property type="protein sequence ID" value="WGW13683.1"/>
    <property type="molecule type" value="Genomic_DNA"/>
</dbReference>
<dbReference type="Proteomes" id="UP001209083">
    <property type="component" value="Chromosome"/>
</dbReference>
<dbReference type="Gene3D" id="3.10.129.10">
    <property type="entry name" value="Hotdog Thioesterase"/>
    <property type="match status" value="1"/>
</dbReference>
<protein>
    <submittedName>
        <fullName evidence="1">DUF4442 domain-containing protein</fullName>
    </submittedName>
</protein>
<keyword evidence="2" id="KW-1185">Reference proteome</keyword>
<evidence type="ECO:0000313" key="1">
    <source>
        <dbReference type="EMBL" id="WGW13683.1"/>
    </source>
</evidence>